<evidence type="ECO:0000259" key="7">
    <source>
        <dbReference type="PROSITE" id="PS50835"/>
    </source>
</evidence>
<dbReference type="InterPro" id="IPR002350">
    <property type="entry name" value="Kazal_dom"/>
</dbReference>
<keyword evidence="5" id="KW-0393">Immunoglobulin domain</keyword>
<evidence type="ECO:0000256" key="4">
    <source>
        <dbReference type="ARBA" id="ARBA00023157"/>
    </source>
</evidence>
<keyword evidence="2" id="KW-0964">Secreted</keyword>
<dbReference type="InterPro" id="IPR009030">
    <property type="entry name" value="Growth_fac_rcpt_cys_sf"/>
</dbReference>
<keyword evidence="4" id="KW-1015">Disulfide bond</keyword>
<dbReference type="KEGG" id="lgi:LOTGIDRAFT_184700"/>
<dbReference type="Proteomes" id="UP000030746">
    <property type="component" value="Unassembled WGS sequence"/>
</dbReference>
<dbReference type="RefSeq" id="XP_009066688.1">
    <property type="nucleotide sequence ID" value="XM_009068440.1"/>
</dbReference>
<dbReference type="EMBL" id="KB203854">
    <property type="protein sequence ID" value="ESO82900.1"/>
    <property type="molecule type" value="Genomic_DNA"/>
</dbReference>
<dbReference type="PANTHER" id="PTHR14186">
    <property type="entry name" value="INSULIN-LIKE GROWTH FACTOR BINDING PROTEIN-RELATED"/>
    <property type="match status" value="1"/>
</dbReference>
<dbReference type="GeneID" id="20244619"/>
<dbReference type="GO" id="GO:0001558">
    <property type="term" value="P:regulation of cell growth"/>
    <property type="evidence" value="ECO:0007669"/>
    <property type="project" value="InterPro"/>
</dbReference>
<keyword evidence="10" id="KW-1185">Reference proteome</keyword>
<dbReference type="InterPro" id="IPR007110">
    <property type="entry name" value="Ig-like_dom"/>
</dbReference>
<dbReference type="OMA" id="CHTKNKH"/>
<feature type="chain" id="PRO_5004716362" evidence="6">
    <location>
        <begin position="19"/>
        <end position="242"/>
    </location>
</feature>
<comment type="subcellular location">
    <subcellularLocation>
        <location evidence="1">Secreted</location>
    </subcellularLocation>
</comment>
<dbReference type="SMART" id="SM00408">
    <property type="entry name" value="IGc2"/>
    <property type="match status" value="1"/>
</dbReference>
<dbReference type="SMART" id="SM00409">
    <property type="entry name" value="IG"/>
    <property type="match status" value="1"/>
</dbReference>
<dbReference type="InterPro" id="IPR036058">
    <property type="entry name" value="Kazal_dom_sf"/>
</dbReference>
<dbReference type="Gene3D" id="3.30.60.30">
    <property type="match status" value="1"/>
</dbReference>
<dbReference type="GO" id="GO:0005520">
    <property type="term" value="F:insulin-like growth factor binding"/>
    <property type="evidence" value="ECO:0007669"/>
    <property type="project" value="InterPro"/>
</dbReference>
<dbReference type="SMART" id="SM00121">
    <property type="entry name" value="IB"/>
    <property type="match status" value="1"/>
</dbReference>
<feature type="domain" description="IGFBP N-terminal" evidence="8">
    <location>
        <begin position="20"/>
        <end position="93"/>
    </location>
</feature>
<dbReference type="InterPro" id="IPR003599">
    <property type="entry name" value="Ig_sub"/>
</dbReference>
<dbReference type="CTD" id="20244619"/>
<proteinExistence type="predicted"/>
<dbReference type="GO" id="GO:0005576">
    <property type="term" value="C:extracellular region"/>
    <property type="evidence" value="ECO:0007669"/>
    <property type="project" value="UniProtKB-SubCell"/>
</dbReference>
<evidence type="ECO:0000256" key="1">
    <source>
        <dbReference type="ARBA" id="ARBA00004613"/>
    </source>
</evidence>
<evidence type="ECO:0000256" key="3">
    <source>
        <dbReference type="ARBA" id="ARBA00022729"/>
    </source>
</evidence>
<evidence type="ECO:0000256" key="5">
    <source>
        <dbReference type="ARBA" id="ARBA00023319"/>
    </source>
</evidence>
<dbReference type="Pfam" id="PF00219">
    <property type="entry name" value="IGFBP"/>
    <property type="match status" value="1"/>
</dbReference>
<sequence length="242" mass="26321">MRILFVLGAWALLGFVSASPNTRCNDCKKELCPKLSRSECLTGIVKDGCDCCDVCARMESQTCDLPETPYVNGKCGDGLSCEETEFGQVCVCEHDQIICGSNNVTYNNMCGLMADMRRAGLKSELEVKFVGPCDAGAKIVSSPMYTKNSTGGTVILSCEAVGNPTPHIAWLYTRADGETFSVPGDDEFTLTAARGGPGRYQITGWVQIEGLRKTHEGDYTCIVQNKYKKDTAKARVKVVPRK</sequence>
<dbReference type="InterPro" id="IPR011390">
    <property type="entry name" value="IGFBP_rP_mac25"/>
</dbReference>
<accession>V3ZKI4</accession>
<dbReference type="InterPro" id="IPR036179">
    <property type="entry name" value="Ig-like_dom_sf"/>
</dbReference>
<evidence type="ECO:0000313" key="10">
    <source>
        <dbReference type="Proteomes" id="UP000030746"/>
    </source>
</evidence>
<dbReference type="PROSITE" id="PS51323">
    <property type="entry name" value="IGFBP_N_2"/>
    <property type="match status" value="1"/>
</dbReference>
<gene>
    <name evidence="9" type="ORF">LOTGIDRAFT_184700</name>
</gene>
<evidence type="ECO:0000313" key="9">
    <source>
        <dbReference type="EMBL" id="ESO82900.1"/>
    </source>
</evidence>
<dbReference type="GO" id="GO:0009966">
    <property type="term" value="P:regulation of signal transduction"/>
    <property type="evidence" value="ECO:0007669"/>
    <property type="project" value="TreeGrafter"/>
</dbReference>
<protein>
    <submittedName>
        <fullName evidence="9">Uncharacterized protein</fullName>
    </submittedName>
</protein>
<dbReference type="OrthoDB" id="5985519at2759"/>
<dbReference type="SUPFAM" id="SSF48726">
    <property type="entry name" value="Immunoglobulin"/>
    <property type="match status" value="1"/>
</dbReference>
<dbReference type="InterPro" id="IPR003598">
    <property type="entry name" value="Ig_sub2"/>
</dbReference>
<dbReference type="Gene3D" id="4.10.40.20">
    <property type="match status" value="1"/>
</dbReference>
<dbReference type="SMART" id="SM00280">
    <property type="entry name" value="KAZAL"/>
    <property type="match status" value="1"/>
</dbReference>
<dbReference type="PROSITE" id="PS50835">
    <property type="entry name" value="IG_LIKE"/>
    <property type="match status" value="1"/>
</dbReference>
<dbReference type="InterPro" id="IPR000867">
    <property type="entry name" value="IGFBP-like"/>
</dbReference>
<evidence type="ECO:0000256" key="6">
    <source>
        <dbReference type="SAM" id="SignalP"/>
    </source>
</evidence>
<feature type="signal peptide" evidence="6">
    <location>
        <begin position="1"/>
        <end position="18"/>
    </location>
</feature>
<dbReference type="SUPFAM" id="SSF57184">
    <property type="entry name" value="Growth factor receptor domain"/>
    <property type="match status" value="1"/>
</dbReference>
<organism evidence="9 10">
    <name type="scientific">Lottia gigantea</name>
    <name type="common">Giant owl limpet</name>
    <dbReference type="NCBI Taxonomy" id="225164"/>
    <lineage>
        <taxon>Eukaryota</taxon>
        <taxon>Metazoa</taxon>
        <taxon>Spiralia</taxon>
        <taxon>Lophotrochozoa</taxon>
        <taxon>Mollusca</taxon>
        <taxon>Gastropoda</taxon>
        <taxon>Patellogastropoda</taxon>
        <taxon>Lottioidea</taxon>
        <taxon>Lottiidae</taxon>
        <taxon>Lottia</taxon>
    </lineage>
</organism>
<reference evidence="9 10" key="1">
    <citation type="journal article" date="2013" name="Nature">
        <title>Insights into bilaterian evolution from three spiralian genomes.</title>
        <authorList>
            <person name="Simakov O."/>
            <person name="Marletaz F."/>
            <person name="Cho S.J."/>
            <person name="Edsinger-Gonzales E."/>
            <person name="Havlak P."/>
            <person name="Hellsten U."/>
            <person name="Kuo D.H."/>
            <person name="Larsson T."/>
            <person name="Lv J."/>
            <person name="Arendt D."/>
            <person name="Savage R."/>
            <person name="Osoegawa K."/>
            <person name="de Jong P."/>
            <person name="Grimwood J."/>
            <person name="Chapman J.A."/>
            <person name="Shapiro H."/>
            <person name="Aerts A."/>
            <person name="Otillar R.P."/>
            <person name="Terry A.Y."/>
            <person name="Boore J.L."/>
            <person name="Grigoriev I.V."/>
            <person name="Lindberg D.R."/>
            <person name="Seaver E.C."/>
            <person name="Weisblat D.A."/>
            <person name="Putnam N.H."/>
            <person name="Rokhsar D.S."/>
        </authorList>
    </citation>
    <scope>NUCLEOTIDE SEQUENCE [LARGE SCALE GENOMIC DNA]</scope>
</reference>
<dbReference type="AlphaFoldDB" id="V3ZKI4"/>
<dbReference type="STRING" id="225164.V3ZKI4"/>
<name>V3ZKI4_LOTGI</name>
<dbReference type="PANTHER" id="PTHR14186:SF19">
    <property type="entry name" value="INSULIN-LIKE GROWTH FACTOR-BINDING PROTEIN 7"/>
    <property type="match status" value="1"/>
</dbReference>
<evidence type="ECO:0000259" key="8">
    <source>
        <dbReference type="PROSITE" id="PS51323"/>
    </source>
</evidence>
<dbReference type="Gene3D" id="2.60.40.10">
    <property type="entry name" value="Immunoglobulins"/>
    <property type="match status" value="1"/>
</dbReference>
<feature type="domain" description="Ig-like" evidence="7">
    <location>
        <begin position="137"/>
        <end position="237"/>
    </location>
</feature>
<evidence type="ECO:0000256" key="2">
    <source>
        <dbReference type="ARBA" id="ARBA00022525"/>
    </source>
</evidence>
<dbReference type="InterPro" id="IPR013098">
    <property type="entry name" value="Ig_I-set"/>
</dbReference>
<dbReference type="HOGENOM" id="CLU_075590_1_1_1"/>
<dbReference type="SUPFAM" id="SSF100895">
    <property type="entry name" value="Kazal-type serine protease inhibitors"/>
    <property type="match status" value="1"/>
</dbReference>
<keyword evidence="3 6" id="KW-0732">Signal</keyword>
<dbReference type="InterPro" id="IPR013783">
    <property type="entry name" value="Ig-like_fold"/>
</dbReference>
<dbReference type="Pfam" id="PF07679">
    <property type="entry name" value="I-set"/>
    <property type="match status" value="1"/>
</dbReference>